<gene>
    <name evidence="1" type="ORF">S03H2_40517</name>
</gene>
<proteinExistence type="predicted"/>
<reference evidence="1" key="1">
    <citation type="journal article" date="2014" name="Front. Microbiol.">
        <title>High frequency of phylogenetically diverse reductive dehalogenase-homologous genes in deep subseafloor sedimentary metagenomes.</title>
        <authorList>
            <person name="Kawai M."/>
            <person name="Futagami T."/>
            <person name="Toyoda A."/>
            <person name="Takaki Y."/>
            <person name="Nishi S."/>
            <person name="Hori S."/>
            <person name="Arai W."/>
            <person name="Tsubouchi T."/>
            <person name="Morono Y."/>
            <person name="Uchiyama I."/>
            <person name="Ito T."/>
            <person name="Fujiyama A."/>
            <person name="Inagaki F."/>
            <person name="Takami H."/>
        </authorList>
    </citation>
    <scope>NUCLEOTIDE SEQUENCE</scope>
    <source>
        <strain evidence="1">Expedition CK06-06</strain>
    </source>
</reference>
<evidence type="ECO:0000313" key="1">
    <source>
        <dbReference type="EMBL" id="GAH57270.1"/>
    </source>
</evidence>
<accession>X1HJM5</accession>
<feature type="non-terminal residue" evidence="1">
    <location>
        <position position="39"/>
    </location>
</feature>
<comment type="caution">
    <text evidence="1">The sequence shown here is derived from an EMBL/GenBank/DDBJ whole genome shotgun (WGS) entry which is preliminary data.</text>
</comment>
<dbReference type="AlphaFoldDB" id="X1HJM5"/>
<name>X1HJM5_9ZZZZ</name>
<dbReference type="EMBL" id="BARU01025126">
    <property type="protein sequence ID" value="GAH57270.1"/>
    <property type="molecule type" value="Genomic_DNA"/>
</dbReference>
<protein>
    <submittedName>
        <fullName evidence="1">Uncharacterized protein</fullName>
    </submittedName>
</protein>
<organism evidence="1">
    <name type="scientific">marine sediment metagenome</name>
    <dbReference type="NCBI Taxonomy" id="412755"/>
    <lineage>
        <taxon>unclassified sequences</taxon>
        <taxon>metagenomes</taxon>
        <taxon>ecological metagenomes</taxon>
    </lineage>
</organism>
<sequence length="39" mass="4593">MHLGMSGWQNAKEHPACWQSQIGNEWNELVIWAERVLRS</sequence>